<dbReference type="EMBL" id="JSAM01000108">
    <property type="protein sequence ID" value="KIA76687.1"/>
    <property type="molecule type" value="Genomic_DNA"/>
</dbReference>
<gene>
    <name evidence="2" type="ORF">DB43_HM00100</name>
</gene>
<sequence>MSFCYLRNLLGCIKMSIKVFAMGTIFSALLSLFLVIRPLHIEGRESEWLFASIVGFVAIIFLLVLFLLMTMAWTPLGKAEENFTWRILELYQKDTNNFLATVWVVFFLIASIACVLDLIWAHQIPSEYMIPLWVLLFGITIDACFYKVKKVYAYLTPFGVIQMFANQAKKSVQDEKELDLCHWIEALSEVAFKALERLSTSVCHESINEMQKTMRFFLESSKSISHHEQDSQSLAMGVKDKVGYTLFYFFQRLELIHEKAVQSKLEMTSEQVISALGKLTLDAAKYDLSVVSYPVHYIGKFALKSQAAELSEVGTKATLILVEVTKAIVSQVDLSYQELQEPFLAIINNLEKIAKETFRQNKSINLKLLVQPFKDLKELFEKNEKIANHQDKPVLVQALDRIIDEFNTLEVVLKTMPPISDFTQSSLSSESGNGQ</sequence>
<keyword evidence="1" id="KW-0812">Transmembrane</keyword>
<reference evidence="2 3" key="1">
    <citation type="journal article" date="2014" name="Mol. Biol. Evol.">
        <title>Massive expansion of Ubiquitination-related gene families within the Chlamydiae.</title>
        <authorList>
            <person name="Domman D."/>
            <person name="Collingro A."/>
            <person name="Lagkouvardos I."/>
            <person name="Gehre L."/>
            <person name="Weinmaier T."/>
            <person name="Rattei T."/>
            <person name="Subtil A."/>
            <person name="Horn M."/>
        </authorList>
    </citation>
    <scope>NUCLEOTIDE SEQUENCE [LARGE SCALE GENOMIC DNA]</scope>
    <source>
        <strain evidence="2 3">OEW1</strain>
    </source>
</reference>
<evidence type="ECO:0000256" key="1">
    <source>
        <dbReference type="SAM" id="Phobius"/>
    </source>
</evidence>
<protein>
    <submittedName>
        <fullName evidence="2">Uncharacterized protein</fullName>
    </submittedName>
</protein>
<dbReference type="AlphaFoldDB" id="A0A0C1E5W6"/>
<name>A0A0C1E5W6_9BACT</name>
<feature type="transmembrane region" description="Helical" evidence="1">
    <location>
        <begin position="128"/>
        <end position="148"/>
    </location>
</feature>
<keyword evidence="1" id="KW-1133">Transmembrane helix</keyword>
<evidence type="ECO:0000313" key="2">
    <source>
        <dbReference type="EMBL" id="KIA76687.1"/>
    </source>
</evidence>
<feature type="transmembrane region" description="Helical" evidence="1">
    <location>
        <begin position="48"/>
        <end position="73"/>
    </location>
</feature>
<comment type="caution">
    <text evidence="2">The sequence shown here is derived from an EMBL/GenBank/DDBJ whole genome shotgun (WGS) entry which is preliminary data.</text>
</comment>
<evidence type="ECO:0000313" key="3">
    <source>
        <dbReference type="Proteomes" id="UP000031307"/>
    </source>
</evidence>
<accession>A0A0C1E5W6</accession>
<dbReference type="PATRIC" id="fig|83552.4.peg.2196"/>
<organism evidence="2 3">
    <name type="scientific">Parachlamydia acanthamoebae</name>
    <dbReference type="NCBI Taxonomy" id="83552"/>
    <lineage>
        <taxon>Bacteria</taxon>
        <taxon>Pseudomonadati</taxon>
        <taxon>Chlamydiota</taxon>
        <taxon>Chlamydiia</taxon>
        <taxon>Parachlamydiales</taxon>
        <taxon>Parachlamydiaceae</taxon>
        <taxon>Parachlamydia</taxon>
    </lineage>
</organism>
<keyword evidence="1" id="KW-0472">Membrane</keyword>
<dbReference type="Proteomes" id="UP000031307">
    <property type="component" value="Unassembled WGS sequence"/>
</dbReference>
<proteinExistence type="predicted"/>
<feature type="transmembrane region" description="Helical" evidence="1">
    <location>
        <begin position="98"/>
        <end position="121"/>
    </location>
</feature>
<feature type="transmembrane region" description="Helical" evidence="1">
    <location>
        <begin position="15"/>
        <end position="36"/>
    </location>
</feature>